<dbReference type="Gene3D" id="3.30.470.20">
    <property type="entry name" value="ATP-grasp fold, B domain"/>
    <property type="match status" value="1"/>
</dbReference>
<name>A0A6I2L728_9BURK</name>
<evidence type="ECO:0000256" key="1">
    <source>
        <dbReference type="PROSITE-ProRule" id="PRU00409"/>
    </source>
</evidence>
<dbReference type="GO" id="GO:0046872">
    <property type="term" value="F:metal ion binding"/>
    <property type="evidence" value="ECO:0007669"/>
    <property type="project" value="InterPro"/>
</dbReference>
<dbReference type="InterPro" id="IPR011761">
    <property type="entry name" value="ATP-grasp"/>
</dbReference>
<organism evidence="3 4">
    <name type="scientific">Duganella guangzhouensis</name>
    <dbReference type="NCBI Taxonomy" id="2666084"/>
    <lineage>
        <taxon>Bacteria</taxon>
        <taxon>Pseudomonadati</taxon>
        <taxon>Pseudomonadota</taxon>
        <taxon>Betaproteobacteria</taxon>
        <taxon>Burkholderiales</taxon>
        <taxon>Oxalobacteraceae</taxon>
        <taxon>Telluria group</taxon>
        <taxon>Duganella</taxon>
    </lineage>
</organism>
<dbReference type="PROSITE" id="PS50975">
    <property type="entry name" value="ATP_GRASP"/>
    <property type="match status" value="1"/>
</dbReference>
<protein>
    <submittedName>
        <fullName evidence="3">ATP-grasp domain-containing protein</fullName>
    </submittedName>
</protein>
<dbReference type="SUPFAM" id="SSF56059">
    <property type="entry name" value="Glutathione synthetase ATP-binding domain-like"/>
    <property type="match status" value="1"/>
</dbReference>
<feature type="domain" description="ATP-grasp" evidence="2">
    <location>
        <begin position="128"/>
        <end position="302"/>
    </location>
</feature>
<dbReference type="EMBL" id="WKJK01000017">
    <property type="protein sequence ID" value="MRW93570.1"/>
    <property type="molecule type" value="Genomic_DNA"/>
</dbReference>
<evidence type="ECO:0000313" key="3">
    <source>
        <dbReference type="EMBL" id="MRW93570.1"/>
    </source>
</evidence>
<accession>A0A6I2L728</accession>
<keyword evidence="1" id="KW-0547">Nucleotide-binding</keyword>
<evidence type="ECO:0000313" key="4">
    <source>
        <dbReference type="Proteomes" id="UP000433309"/>
    </source>
</evidence>
<gene>
    <name evidence="3" type="ORF">GJ699_26615</name>
</gene>
<dbReference type="AlphaFoldDB" id="A0A6I2L728"/>
<dbReference type="GO" id="GO:0005524">
    <property type="term" value="F:ATP binding"/>
    <property type="evidence" value="ECO:0007669"/>
    <property type="project" value="UniProtKB-UniRule"/>
</dbReference>
<dbReference type="RefSeq" id="WP_154382087.1">
    <property type="nucleotide sequence ID" value="NZ_WKJK01000017.1"/>
</dbReference>
<keyword evidence="1" id="KW-0067">ATP-binding</keyword>
<comment type="caution">
    <text evidence="3">The sequence shown here is derived from an EMBL/GenBank/DDBJ whole genome shotgun (WGS) entry which is preliminary data.</text>
</comment>
<keyword evidence="4" id="KW-1185">Reference proteome</keyword>
<evidence type="ECO:0000259" key="2">
    <source>
        <dbReference type="PROSITE" id="PS50975"/>
    </source>
</evidence>
<reference evidence="3 4" key="1">
    <citation type="submission" date="2019-11" db="EMBL/GenBank/DDBJ databases">
        <title>Novel species isolated from a subtropical stream in China.</title>
        <authorList>
            <person name="Lu H."/>
        </authorList>
    </citation>
    <scope>NUCLEOTIDE SEQUENCE [LARGE SCALE GENOMIC DNA]</scope>
    <source>
        <strain evidence="3 4">FT80W</strain>
    </source>
</reference>
<proteinExistence type="predicted"/>
<sequence>MAATYPSVLVLGVVPSLTWSVARCLRRAGRAPVVLAWHACAPIMWSGDCRRYVRWHGLRRSGGVLDAAALTHVWQLCESARIDAVMGADYDTALLLAQAPVAERARIPVCAVPPASTMMTLNDKWNFTRYLSAIGLPVPDSARVDLGAGLLAHGLLYPVITKPLDRWASVGFQVHRTPEALERTLARGRVTAGFPLIAQSYVPGWDVGASFLARRGEVLACSVFRHTRRGERTFYPSVRVRDYVRRFVAACDYSGVGHLDLRYDPALDSYFILELNPRFWASLLYAERAGLNYPDLLLRAEEGTAAEPAFPRSGRVRLPAYERGMTLATRWFSSAYERSTGARL</sequence>
<dbReference type="Proteomes" id="UP000433309">
    <property type="component" value="Unassembled WGS sequence"/>
</dbReference>